<dbReference type="SUPFAM" id="SSF55729">
    <property type="entry name" value="Acyl-CoA N-acyltransferases (Nat)"/>
    <property type="match status" value="1"/>
</dbReference>
<evidence type="ECO:0000313" key="2">
    <source>
        <dbReference type="EMBL" id="PXW87988.1"/>
    </source>
</evidence>
<feature type="domain" description="N-acetyltransferase" evidence="1">
    <location>
        <begin position="11"/>
        <end position="140"/>
    </location>
</feature>
<keyword evidence="2" id="KW-0808">Transferase</keyword>
<dbReference type="Pfam" id="PF13302">
    <property type="entry name" value="Acetyltransf_3"/>
    <property type="match status" value="1"/>
</dbReference>
<organism evidence="2 3">
    <name type="scientific">Pseudogracilibacillus auburnensis</name>
    <dbReference type="NCBI Taxonomy" id="1494959"/>
    <lineage>
        <taxon>Bacteria</taxon>
        <taxon>Bacillati</taxon>
        <taxon>Bacillota</taxon>
        <taxon>Bacilli</taxon>
        <taxon>Bacillales</taxon>
        <taxon>Bacillaceae</taxon>
        <taxon>Pseudogracilibacillus</taxon>
    </lineage>
</organism>
<reference evidence="2 3" key="1">
    <citation type="submission" date="2018-05" db="EMBL/GenBank/DDBJ databases">
        <title>Genomic Encyclopedia of Type Strains, Phase IV (KMG-IV): sequencing the most valuable type-strain genomes for metagenomic binning, comparative biology and taxonomic classification.</title>
        <authorList>
            <person name="Goeker M."/>
        </authorList>
    </citation>
    <scope>NUCLEOTIDE SEQUENCE [LARGE SCALE GENOMIC DNA]</scope>
    <source>
        <strain evidence="2 3">DSM 28556</strain>
    </source>
</reference>
<dbReference type="InterPro" id="IPR051531">
    <property type="entry name" value="N-acetyltransferase"/>
</dbReference>
<comment type="caution">
    <text evidence="2">The sequence shown here is derived from an EMBL/GenBank/DDBJ whole genome shotgun (WGS) entry which is preliminary data.</text>
</comment>
<dbReference type="InterPro" id="IPR016181">
    <property type="entry name" value="Acyl_CoA_acyltransferase"/>
</dbReference>
<dbReference type="PANTHER" id="PTHR43792">
    <property type="entry name" value="GNAT FAMILY, PUTATIVE (AFU_ORTHOLOGUE AFUA_3G00765)-RELATED-RELATED"/>
    <property type="match status" value="1"/>
</dbReference>
<dbReference type="AlphaFoldDB" id="A0A2V3W4H9"/>
<dbReference type="OrthoDB" id="162775at2"/>
<gene>
    <name evidence="2" type="ORF">DFR56_104139</name>
</gene>
<protein>
    <submittedName>
        <fullName evidence="2">RimJ/RimL family protein N-acetyltransferase</fullName>
    </submittedName>
</protein>
<dbReference type="EMBL" id="QJJQ01000004">
    <property type="protein sequence ID" value="PXW87988.1"/>
    <property type="molecule type" value="Genomic_DNA"/>
</dbReference>
<dbReference type="PANTHER" id="PTHR43792:SF1">
    <property type="entry name" value="N-ACETYLTRANSFERASE DOMAIN-CONTAINING PROTEIN"/>
    <property type="match status" value="1"/>
</dbReference>
<dbReference type="Gene3D" id="3.40.630.30">
    <property type="match status" value="1"/>
</dbReference>
<dbReference type="RefSeq" id="WP_110394813.1">
    <property type="nucleotide sequence ID" value="NZ_JBHUHB010000001.1"/>
</dbReference>
<proteinExistence type="predicted"/>
<dbReference type="GO" id="GO:0016747">
    <property type="term" value="F:acyltransferase activity, transferring groups other than amino-acyl groups"/>
    <property type="evidence" value="ECO:0007669"/>
    <property type="project" value="InterPro"/>
</dbReference>
<dbReference type="InterPro" id="IPR000182">
    <property type="entry name" value="GNAT_dom"/>
</dbReference>
<dbReference type="Proteomes" id="UP000247978">
    <property type="component" value="Unassembled WGS sequence"/>
</dbReference>
<evidence type="ECO:0000313" key="3">
    <source>
        <dbReference type="Proteomes" id="UP000247978"/>
    </source>
</evidence>
<accession>A0A2V3W4H9</accession>
<name>A0A2V3W4H9_9BACI</name>
<sequence length="182" mass="21283">MVQIFLVQHHVKYAKRMLNLSSAPQVKDALGLNAEQTSYEGTVHFIEFIREQEKFKKQYSRVILNEEKKLIGVITLKDIDLTNKTSHIGTWIGFPYWGKGYNQLAKKDILYDAFTKLDLEFVFAGAKKSNMRSQRAQAKLPYVKANVEKEFPTEYQKLSSRLNEQCILNVIEKKTFLHWYSQ</sequence>
<evidence type="ECO:0000259" key="1">
    <source>
        <dbReference type="Pfam" id="PF13302"/>
    </source>
</evidence>
<keyword evidence="3" id="KW-1185">Reference proteome</keyword>